<evidence type="ECO:0000313" key="1">
    <source>
        <dbReference type="EMBL" id="MFK7642362.1"/>
    </source>
</evidence>
<proteinExistence type="predicted"/>
<organism evidence="1 2">
    <name type="scientific">Neisseria oralis</name>
    <dbReference type="NCBI Taxonomy" id="1107316"/>
    <lineage>
        <taxon>Bacteria</taxon>
        <taxon>Pseudomonadati</taxon>
        <taxon>Pseudomonadota</taxon>
        <taxon>Betaproteobacteria</taxon>
        <taxon>Neisseriales</taxon>
        <taxon>Neisseriaceae</taxon>
        <taxon>Neisseria</taxon>
    </lineage>
</organism>
<sequence>MPRIRPPHLFPPHIAERGLLYFELSKVRAVRKTSAGRYQQAVTCIPTLKAV</sequence>
<protein>
    <submittedName>
        <fullName evidence="1">Uncharacterized protein</fullName>
    </submittedName>
</protein>
<keyword evidence="2" id="KW-1185">Reference proteome</keyword>
<name>A0ABW8Q6E2_9NEIS</name>
<accession>A0ABW8Q6E2</accession>
<comment type="caution">
    <text evidence="1">The sequence shown here is derived from an EMBL/GenBank/DDBJ whole genome shotgun (WGS) entry which is preliminary data.</text>
</comment>
<reference evidence="1 2" key="1">
    <citation type="submission" date="2024-11" db="EMBL/GenBank/DDBJ databases">
        <authorList>
            <person name="Mikucki A.G."/>
            <person name="Kahler C.M."/>
        </authorList>
    </citation>
    <scope>NUCLEOTIDE SEQUENCE [LARGE SCALE GENOMIC DNA]</scope>
    <source>
        <strain evidence="1 2">EXNM717</strain>
    </source>
</reference>
<dbReference type="RefSeq" id="WP_405386270.1">
    <property type="nucleotide sequence ID" value="NZ_JBJGEB010000006.1"/>
</dbReference>
<dbReference type="EMBL" id="JBJGEB010000006">
    <property type="protein sequence ID" value="MFK7642362.1"/>
    <property type="molecule type" value="Genomic_DNA"/>
</dbReference>
<gene>
    <name evidence="1" type="ORF">ACI43T_07605</name>
</gene>
<evidence type="ECO:0000313" key="2">
    <source>
        <dbReference type="Proteomes" id="UP001621964"/>
    </source>
</evidence>
<dbReference type="Proteomes" id="UP001621964">
    <property type="component" value="Unassembled WGS sequence"/>
</dbReference>